<sequence length="177" mass="19646">MSMAESSAKSVTSYLRTACHSRRVIIQQCDTRLPLTKDDGPLTISRNIKAHRPNYTHPNPIKNLEKSSSTKSVQLSHNCLSHLKMGRVRGERQGNRSVRYGMLPEVYGPGHSTPNKYNLILIHVKHARDSAWTPPVDDLSTLPGYSSTGRLKLAAPPHNPAYSSPSLYPSPNKNNHS</sequence>
<evidence type="ECO:0000256" key="1">
    <source>
        <dbReference type="SAM" id="MobiDB-lite"/>
    </source>
</evidence>
<proteinExistence type="predicted"/>
<evidence type="ECO:0000313" key="3">
    <source>
        <dbReference type="Proteomes" id="UP000266723"/>
    </source>
</evidence>
<organism evidence="2 3">
    <name type="scientific">Brassica cretica</name>
    <name type="common">Mustard</name>
    <dbReference type="NCBI Taxonomy" id="69181"/>
    <lineage>
        <taxon>Eukaryota</taxon>
        <taxon>Viridiplantae</taxon>
        <taxon>Streptophyta</taxon>
        <taxon>Embryophyta</taxon>
        <taxon>Tracheophyta</taxon>
        <taxon>Spermatophyta</taxon>
        <taxon>Magnoliopsida</taxon>
        <taxon>eudicotyledons</taxon>
        <taxon>Gunneridae</taxon>
        <taxon>Pentapetalae</taxon>
        <taxon>rosids</taxon>
        <taxon>malvids</taxon>
        <taxon>Brassicales</taxon>
        <taxon>Brassicaceae</taxon>
        <taxon>Brassiceae</taxon>
        <taxon>Brassica</taxon>
    </lineage>
</organism>
<feature type="region of interest" description="Disordered" evidence="1">
    <location>
        <begin position="150"/>
        <end position="177"/>
    </location>
</feature>
<dbReference type="Proteomes" id="UP000266723">
    <property type="component" value="Unassembled WGS sequence"/>
</dbReference>
<feature type="region of interest" description="Disordered" evidence="1">
    <location>
        <begin position="50"/>
        <end position="69"/>
    </location>
</feature>
<evidence type="ECO:0000313" key="2">
    <source>
        <dbReference type="EMBL" id="KAF3612070.1"/>
    </source>
</evidence>
<accession>A0ABQ7F9U3</accession>
<name>A0ABQ7F9U3_BRACR</name>
<protein>
    <submittedName>
        <fullName evidence="2">Uncharacterized protein</fullName>
    </submittedName>
</protein>
<reference evidence="2 3" key="1">
    <citation type="journal article" date="2020" name="BMC Genomics">
        <title>Intraspecific diversification of the crop wild relative Brassica cretica Lam. using demographic model selection.</title>
        <authorList>
            <person name="Kioukis A."/>
            <person name="Michalopoulou V.A."/>
            <person name="Briers L."/>
            <person name="Pirintsos S."/>
            <person name="Studholme D.J."/>
            <person name="Pavlidis P."/>
            <person name="Sarris P.F."/>
        </authorList>
    </citation>
    <scope>NUCLEOTIDE SEQUENCE [LARGE SCALE GENOMIC DNA]</scope>
    <source>
        <strain evidence="3">cv. PFS-1207/04</strain>
    </source>
</reference>
<gene>
    <name evidence="2" type="ORF">DY000_02046063</name>
</gene>
<comment type="caution">
    <text evidence="2">The sequence shown here is derived from an EMBL/GenBank/DDBJ whole genome shotgun (WGS) entry which is preliminary data.</text>
</comment>
<feature type="compositionally biased region" description="Low complexity" evidence="1">
    <location>
        <begin position="160"/>
        <end position="177"/>
    </location>
</feature>
<keyword evidence="3" id="KW-1185">Reference proteome</keyword>
<dbReference type="EMBL" id="QGKV02000297">
    <property type="protein sequence ID" value="KAF3612070.1"/>
    <property type="molecule type" value="Genomic_DNA"/>
</dbReference>